<accession>A0A521EKS6</accession>
<organism evidence="1 2">
    <name type="scientific">Fodinibius sediminis</name>
    <dbReference type="NCBI Taxonomy" id="1214077"/>
    <lineage>
        <taxon>Bacteria</taxon>
        <taxon>Pseudomonadati</taxon>
        <taxon>Balneolota</taxon>
        <taxon>Balneolia</taxon>
        <taxon>Balneolales</taxon>
        <taxon>Balneolaceae</taxon>
        <taxon>Fodinibius</taxon>
    </lineage>
</organism>
<dbReference type="EMBL" id="FXTH01000017">
    <property type="protein sequence ID" value="SMO84526.1"/>
    <property type="molecule type" value="Genomic_DNA"/>
</dbReference>
<dbReference type="SUPFAM" id="SSF159888">
    <property type="entry name" value="YdhG-like"/>
    <property type="match status" value="1"/>
</dbReference>
<dbReference type="Proteomes" id="UP000317593">
    <property type="component" value="Unassembled WGS sequence"/>
</dbReference>
<reference evidence="1 2" key="1">
    <citation type="submission" date="2017-05" db="EMBL/GenBank/DDBJ databases">
        <authorList>
            <person name="Varghese N."/>
            <person name="Submissions S."/>
        </authorList>
    </citation>
    <scope>NUCLEOTIDE SEQUENCE [LARGE SCALE GENOMIC DNA]</scope>
    <source>
        <strain evidence="1 2">DSM 21194</strain>
    </source>
</reference>
<evidence type="ECO:0000313" key="1">
    <source>
        <dbReference type="EMBL" id="SMO84526.1"/>
    </source>
</evidence>
<name>A0A521EKS6_9BACT</name>
<gene>
    <name evidence="1" type="ORF">SAMN06265218_11718</name>
</gene>
<evidence type="ECO:0000313" key="2">
    <source>
        <dbReference type="Proteomes" id="UP000317593"/>
    </source>
</evidence>
<dbReference type="Gene3D" id="3.90.1150.200">
    <property type="match status" value="1"/>
</dbReference>
<dbReference type="AlphaFoldDB" id="A0A521EKS6"/>
<dbReference type="RefSeq" id="WP_142715594.1">
    <property type="nucleotide sequence ID" value="NZ_FXTH01000017.1"/>
</dbReference>
<proteinExistence type="predicted"/>
<keyword evidence="2" id="KW-1185">Reference proteome</keyword>
<protein>
    <submittedName>
        <fullName evidence="1">Uncharacterized protein</fullName>
    </submittedName>
</protein>
<sequence>MEELREIIPSTVPQAEEGISWKVPIRKYRGILAGFNFSCFYRTFCNNMAVKLPVFLGPAIFDNSSNNAH</sequence>
<dbReference type="OrthoDB" id="115213at2"/>